<accession>A0ABQ7U960</accession>
<keyword evidence="2" id="KW-1185">Reference proteome</keyword>
<dbReference type="Proteomes" id="UP000826656">
    <property type="component" value="Unassembled WGS sequence"/>
</dbReference>
<protein>
    <submittedName>
        <fullName evidence="1">Uncharacterized protein</fullName>
    </submittedName>
</protein>
<reference evidence="1 2" key="1">
    <citation type="journal article" date="2021" name="bioRxiv">
        <title>Chromosome-scale and haplotype-resolved genome assembly of a tetraploid potato cultivar.</title>
        <authorList>
            <person name="Sun H."/>
            <person name="Jiao W.-B."/>
            <person name="Krause K."/>
            <person name="Campoy J.A."/>
            <person name="Goel M."/>
            <person name="Folz-Donahue K."/>
            <person name="Kukat C."/>
            <person name="Huettel B."/>
            <person name="Schneeberger K."/>
        </authorList>
    </citation>
    <scope>NUCLEOTIDE SEQUENCE [LARGE SCALE GENOMIC DNA]</scope>
    <source>
        <strain evidence="1">SolTubOtavaFocal</strain>
        <tissue evidence="1">Leaves</tissue>
    </source>
</reference>
<proteinExistence type="predicted"/>
<dbReference type="EMBL" id="JAIVGD010000023">
    <property type="protein sequence ID" value="KAH0743003.1"/>
    <property type="molecule type" value="Genomic_DNA"/>
</dbReference>
<comment type="caution">
    <text evidence="1">The sequence shown here is derived from an EMBL/GenBank/DDBJ whole genome shotgun (WGS) entry which is preliminary data.</text>
</comment>
<organism evidence="1 2">
    <name type="scientific">Solanum tuberosum</name>
    <name type="common">Potato</name>
    <dbReference type="NCBI Taxonomy" id="4113"/>
    <lineage>
        <taxon>Eukaryota</taxon>
        <taxon>Viridiplantae</taxon>
        <taxon>Streptophyta</taxon>
        <taxon>Embryophyta</taxon>
        <taxon>Tracheophyta</taxon>
        <taxon>Spermatophyta</taxon>
        <taxon>Magnoliopsida</taxon>
        <taxon>eudicotyledons</taxon>
        <taxon>Gunneridae</taxon>
        <taxon>Pentapetalae</taxon>
        <taxon>asterids</taxon>
        <taxon>lamiids</taxon>
        <taxon>Solanales</taxon>
        <taxon>Solanaceae</taxon>
        <taxon>Solanoideae</taxon>
        <taxon>Solaneae</taxon>
        <taxon>Solanum</taxon>
    </lineage>
</organism>
<sequence>MKYLPEVRPKKVQGAYGCEAYDKPKTVEGHEGHGVVYLSVTTKLVTKGCKCGDIIQVNTGRCSAEVVWTKLGRRKCEGNYSILRGA</sequence>
<gene>
    <name evidence="1" type="ORF">KY290_030996</name>
</gene>
<evidence type="ECO:0000313" key="1">
    <source>
        <dbReference type="EMBL" id="KAH0743003.1"/>
    </source>
</evidence>
<name>A0ABQ7U960_SOLTU</name>
<evidence type="ECO:0000313" key="2">
    <source>
        <dbReference type="Proteomes" id="UP000826656"/>
    </source>
</evidence>